<evidence type="ECO:0000313" key="3">
    <source>
        <dbReference type="Proteomes" id="UP000267268"/>
    </source>
</evidence>
<dbReference type="PANTHER" id="PTHR43162">
    <property type="match status" value="1"/>
</dbReference>
<dbReference type="OrthoDB" id="9780595at2"/>
<dbReference type="Gene3D" id="3.40.50.720">
    <property type="entry name" value="NAD(P)-binding Rossmann-like Domain"/>
    <property type="match status" value="1"/>
</dbReference>
<gene>
    <name evidence="2" type="ORF">EI427_01800</name>
</gene>
<dbReference type="KEGG" id="fll:EI427_01800"/>
<dbReference type="AlphaFoldDB" id="A0A3Q9FN52"/>
<proteinExistence type="predicted"/>
<feature type="domain" description="NmrA-like" evidence="1">
    <location>
        <begin position="51"/>
        <end position="206"/>
    </location>
</feature>
<dbReference type="EMBL" id="CP034562">
    <property type="protein sequence ID" value="AZQ60993.1"/>
    <property type="molecule type" value="Genomic_DNA"/>
</dbReference>
<dbReference type="Proteomes" id="UP000267268">
    <property type="component" value="Chromosome 1"/>
</dbReference>
<dbReference type="PANTHER" id="PTHR43162:SF1">
    <property type="entry name" value="PRESTALK A DIFFERENTIATION PROTEIN A"/>
    <property type="match status" value="1"/>
</dbReference>
<dbReference type="InterPro" id="IPR036291">
    <property type="entry name" value="NAD(P)-bd_dom_sf"/>
</dbReference>
<sequence length="295" mass="34017">MQKKEKNILITGSKSIIGQEVIRYLSRDYSHQIIEGGRTESTKDKNEYRYLDLNDTSTFSSALKNIDTVFLVFPRAINYVKKTFVTFLEVCKKENVKEIVFCSIKKSNFSFFVPHNKVEKLIKRSGLKYTIVAPSYFMQNLTTFFLDDIKSNQCIAIPGYSSKINWIDARNVGYVITKILHDMTNFENSTMELTGDENKDFMEVCAKLTAALSRDIEIQPNTKLFIKSLNEKGLTPSEINKLLIFYLAESLSRNKTKLNNNYEKIANKKPTRLHEFIIRHLSDLTCSKSPQLTLL</sequence>
<keyword evidence="3" id="KW-1185">Reference proteome</keyword>
<protein>
    <recommendedName>
        <fullName evidence="1">NmrA-like domain-containing protein</fullName>
    </recommendedName>
</protein>
<dbReference type="InterPro" id="IPR051604">
    <property type="entry name" value="Ergot_Alk_Oxidoreductase"/>
</dbReference>
<dbReference type="Pfam" id="PF05368">
    <property type="entry name" value="NmrA"/>
    <property type="match status" value="1"/>
</dbReference>
<organism evidence="2 3">
    <name type="scientific">Flammeovirga pectinis</name>
    <dbReference type="NCBI Taxonomy" id="2494373"/>
    <lineage>
        <taxon>Bacteria</taxon>
        <taxon>Pseudomonadati</taxon>
        <taxon>Bacteroidota</taxon>
        <taxon>Cytophagia</taxon>
        <taxon>Cytophagales</taxon>
        <taxon>Flammeovirgaceae</taxon>
        <taxon>Flammeovirga</taxon>
    </lineage>
</organism>
<evidence type="ECO:0000313" key="2">
    <source>
        <dbReference type="EMBL" id="AZQ60993.1"/>
    </source>
</evidence>
<dbReference type="RefSeq" id="WP_126610982.1">
    <property type="nucleotide sequence ID" value="NZ_CP034562.1"/>
</dbReference>
<dbReference type="Gene3D" id="3.90.25.10">
    <property type="entry name" value="UDP-galactose 4-epimerase, domain 1"/>
    <property type="match status" value="1"/>
</dbReference>
<accession>A0A3Q9FN52</accession>
<name>A0A3Q9FN52_9BACT</name>
<evidence type="ECO:0000259" key="1">
    <source>
        <dbReference type="Pfam" id="PF05368"/>
    </source>
</evidence>
<reference evidence="2 3" key="1">
    <citation type="submission" date="2018-12" db="EMBL/GenBank/DDBJ databases">
        <title>Flammeovirga pectinis sp. nov., isolated from the gut of the Korean scallop, Patinopecten yessoensis.</title>
        <authorList>
            <person name="Bae J.-W."/>
            <person name="Jeong Y.-S."/>
            <person name="Kang W."/>
        </authorList>
    </citation>
    <scope>NUCLEOTIDE SEQUENCE [LARGE SCALE GENOMIC DNA]</scope>
    <source>
        <strain evidence="2 3">L12M1</strain>
    </source>
</reference>
<dbReference type="InterPro" id="IPR008030">
    <property type="entry name" value="NmrA-like"/>
</dbReference>
<dbReference type="SUPFAM" id="SSF51735">
    <property type="entry name" value="NAD(P)-binding Rossmann-fold domains"/>
    <property type="match status" value="1"/>
</dbReference>